<dbReference type="Proteomes" id="UP001642483">
    <property type="component" value="Unassembled WGS sequence"/>
</dbReference>
<evidence type="ECO:0000256" key="1">
    <source>
        <dbReference type="ARBA" id="ARBA00005964"/>
    </source>
</evidence>
<keyword evidence="5" id="KW-0472">Membrane</keyword>
<evidence type="ECO:0000256" key="3">
    <source>
        <dbReference type="ARBA" id="ARBA00022801"/>
    </source>
</evidence>
<comment type="similarity">
    <text evidence="1 4">Belongs to the type-B carboxylesterase/lipase family.</text>
</comment>
<sequence length="463" mass="51749">MAECPVVQIACGNIEGRSCLRAKPKRSKQVFRYAGIPYAKPPTRELRFERPQRCSSWNGVLAAVEMPPCPMQNADAGKATDHLLTTVNQFDEPFSKLDEDCLHVTVYTTNPSKTANMPVLYWIFGGGFQTGGASGYDAQALCGLHDVVVVVPNYRVNIFGFFTMGRETAYPGNMGLWDQVMALQWTRDNIREFGGDPENVTIFGESAGAVSVGLHLFSPVSRGLFHRAMQHSGAANLQYIVRKEYTGALKAYLKALHITATNQTDIIAHLKRLPAQEIIEKTKSLGPKLDIFAVVVDGDFVIEHPSKLLQQGHTTPVPSIIGCNSTEGACLLRTTRPKIFFSSSTEKAWFEKAKVFMLDNMQYKLEKVDQALETVKSIYEKDFSDNDPLKWERMASAFVSDPLFLVPSISQALLHSGVNLLLFLFIISTRICTVVTRKDLICRKRSPDLFLLHETPHEMLLRR</sequence>
<proteinExistence type="inferred from homology"/>
<dbReference type="Gene3D" id="3.40.50.1820">
    <property type="entry name" value="alpha/beta hydrolase"/>
    <property type="match status" value="1"/>
</dbReference>
<evidence type="ECO:0000256" key="5">
    <source>
        <dbReference type="SAM" id="Phobius"/>
    </source>
</evidence>
<keyword evidence="5" id="KW-1133">Transmembrane helix</keyword>
<organism evidence="7 8">
    <name type="scientific">Clavelina lepadiformis</name>
    <name type="common">Light-bulb sea squirt</name>
    <name type="synonym">Ascidia lepadiformis</name>
    <dbReference type="NCBI Taxonomy" id="159417"/>
    <lineage>
        <taxon>Eukaryota</taxon>
        <taxon>Metazoa</taxon>
        <taxon>Chordata</taxon>
        <taxon>Tunicata</taxon>
        <taxon>Ascidiacea</taxon>
        <taxon>Aplousobranchia</taxon>
        <taxon>Clavelinidae</taxon>
        <taxon>Clavelina</taxon>
    </lineage>
</organism>
<evidence type="ECO:0000256" key="2">
    <source>
        <dbReference type="ARBA" id="ARBA00022487"/>
    </source>
</evidence>
<evidence type="ECO:0000313" key="7">
    <source>
        <dbReference type="EMBL" id="CAK8697506.1"/>
    </source>
</evidence>
<protein>
    <recommendedName>
        <fullName evidence="4">Carboxylic ester hydrolase</fullName>
        <ecNumber evidence="4">3.1.1.-</ecNumber>
    </recommendedName>
</protein>
<dbReference type="PANTHER" id="PTHR43918">
    <property type="entry name" value="ACETYLCHOLINESTERASE"/>
    <property type="match status" value="1"/>
</dbReference>
<reference evidence="7 8" key="1">
    <citation type="submission" date="2024-02" db="EMBL/GenBank/DDBJ databases">
        <authorList>
            <person name="Daric V."/>
            <person name="Darras S."/>
        </authorList>
    </citation>
    <scope>NUCLEOTIDE SEQUENCE [LARGE SCALE GENOMIC DNA]</scope>
</reference>
<comment type="caution">
    <text evidence="7">The sequence shown here is derived from an EMBL/GenBank/DDBJ whole genome shotgun (WGS) entry which is preliminary data.</text>
</comment>
<dbReference type="InterPro" id="IPR019826">
    <property type="entry name" value="Carboxylesterase_B_AS"/>
</dbReference>
<evidence type="ECO:0000259" key="6">
    <source>
        <dbReference type="Pfam" id="PF00135"/>
    </source>
</evidence>
<dbReference type="InterPro" id="IPR050654">
    <property type="entry name" value="AChE-related_enzymes"/>
</dbReference>
<keyword evidence="8" id="KW-1185">Reference proteome</keyword>
<evidence type="ECO:0000313" key="8">
    <source>
        <dbReference type="Proteomes" id="UP001642483"/>
    </source>
</evidence>
<evidence type="ECO:0000256" key="4">
    <source>
        <dbReference type="RuleBase" id="RU361235"/>
    </source>
</evidence>
<dbReference type="InterPro" id="IPR029058">
    <property type="entry name" value="AB_hydrolase_fold"/>
</dbReference>
<dbReference type="PANTHER" id="PTHR43918:SF4">
    <property type="entry name" value="CARBOXYLIC ESTER HYDROLASE"/>
    <property type="match status" value="1"/>
</dbReference>
<feature type="domain" description="Carboxylesterase type B" evidence="6">
    <location>
        <begin position="4"/>
        <end position="416"/>
    </location>
</feature>
<dbReference type="PROSITE" id="PS00122">
    <property type="entry name" value="CARBOXYLESTERASE_B_1"/>
    <property type="match status" value="1"/>
</dbReference>
<dbReference type="SUPFAM" id="SSF53474">
    <property type="entry name" value="alpha/beta-Hydrolases"/>
    <property type="match status" value="1"/>
</dbReference>
<dbReference type="EMBL" id="CAWYQH010000163">
    <property type="protein sequence ID" value="CAK8697506.1"/>
    <property type="molecule type" value="Genomic_DNA"/>
</dbReference>
<keyword evidence="3 4" id="KW-0378">Hydrolase</keyword>
<dbReference type="EC" id="3.1.1.-" evidence="4"/>
<accession>A0ABP0H0I3</accession>
<gene>
    <name evidence="7" type="ORF">CVLEPA_LOCUS30716</name>
</gene>
<keyword evidence="5" id="KW-0812">Transmembrane</keyword>
<dbReference type="Pfam" id="PF00135">
    <property type="entry name" value="COesterase"/>
    <property type="match status" value="1"/>
</dbReference>
<name>A0ABP0H0I3_CLALP</name>
<dbReference type="InterPro" id="IPR002018">
    <property type="entry name" value="CarbesteraseB"/>
</dbReference>
<keyword evidence="2" id="KW-0719">Serine esterase</keyword>
<feature type="transmembrane region" description="Helical" evidence="5">
    <location>
        <begin position="412"/>
        <end position="435"/>
    </location>
</feature>